<dbReference type="Proteomes" id="UP000887023">
    <property type="component" value="Chromosome"/>
</dbReference>
<proteinExistence type="predicted"/>
<feature type="transmembrane region" description="Helical" evidence="1">
    <location>
        <begin position="77"/>
        <end position="101"/>
    </location>
</feature>
<feature type="transmembrane region" description="Helical" evidence="1">
    <location>
        <begin position="365"/>
        <end position="384"/>
    </location>
</feature>
<name>A0ABX8SFG4_9ACTN</name>
<dbReference type="PANTHER" id="PTHR36840:SF1">
    <property type="entry name" value="BLL5714 PROTEIN"/>
    <property type="match status" value="1"/>
</dbReference>
<reference evidence="2" key="1">
    <citation type="submission" date="2021-07" db="EMBL/GenBank/DDBJ databases">
        <title>Candidatus Kaistella beijingensis sp. nov. isolated from a municipal wastewater treatment plant is involved in sludge foaming.</title>
        <authorList>
            <person name="Song Y."/>
            <person name="Liu S.-J."/>
        </authorList>
    </citation>
    <scope>NUCLEOTIDE SEQUENCE</scope>
    <source>
        <strain evidence="2">DSM 43998</strain>
    </source>
</reference>
<organism evidence="2 3">
    <name type="scientific">Skermania pinensis</name>
    <dbReference type="NCBI Taxonomy" id="39122"/>
    <lineage>
        <taxon>Bacteria</taxon>
        <taxon>Bacillati</taxon>
        <taxon>Actinomycetota</taxon>
        <taxon>Actinomycetes</taxon>
        <taxon>Mycobacteriales</taxon>
        <taxon>Gordoniaceae</taxon>
        <taxon>Skermania</taxon>
    </lineage>
</organism>
<dbReference type="EMBL" id="CP079105">
    <property type="protein sequence ID" value="QXQ15677.1"/>
    <property type="molecule type" value="Genomic_DNA"/>
</dbReference>
<feature type="transmembrane region" description="Helical" evidence="1">
    <location>
        <begin position="145"/>
        <end position="165"/>
    </location>
</feature>
<protein>
    <submittedName>
        <fullName evidence="2">Low temperature requirement protein A</fullName>
    </submittedName>
</protein>
<feature type="transmembrane region" description="Helical" evidence="1">
    <location>
        <begin position="18"/>
        <end position="40"/>
    </location>
</feature>
<feature type="transmembrane region" description="Helical" evidence="1">
    <location>
        <begin position="113"/>
        <end position="133"/>
    </location>
</feature>
<feature type="transmembrane region" description="Helical" evidence="1">
    <location>
        <begin position="313"/>
        <end position="335"/>
    </location>
</feature>
<feature type="transmembrane region" description="Helical" evidence="1">
    <location>
        <begin position="46"/>
        <end position="65"/>
    </location>
</feature>
<evidence type="ECO:0000313" key="3">
    <source>
        <dbReference type="Proteomes" id="UP000887023"/>
    </source>
</evidence>
<keyword evidence="1" id="KW-1133">Transmembrane helix</keyword>
<gene>
    <name evidence="2" type="ORF">KV203_04720</name>
</gene>
<feature type="transmembrane region" description="Helical" evidence="1">
    <location>
        <begin position="171"/>
        <end position="189"/>
    </location>
</feature>
<dbReference type="PANTHER" id="PTHR36840">
    <property type="entry name" value="BLL5714 PROTEIN"/>
    <property type="match status" value="1"/>
</dbReference>
<dbReference type="InterPro" id="IPR010640">
    <property type="entry name" value="Low_temperature_requirement_A"/>
</dbReference>
<feature type="transmembrane region" description="Helical" evidence="1">
    <location>
        <begin position="281"/>
        <end position="301"/>
    </location>
</feature>
<dbReference type="Pfam" id="PF06772">
    <property type="entry name" value="LtrA"/>
    <property type="match status" value="1"/>
</dbReference>
<feature type="transmembrane region" description="Helical" evidence="1">
    <location>
        <begin position="209"/>
        <end position="228"/>
    </location>
</feature>
<sequence length="401" mass="43057">MTGRDPAEAHRAATPLELLFDLTFVVAFSFAGNAVSHAFAEGHWRNGLIGFGIAVFAIVWAWINYSWFASAFDTDDWLFRVTTGVQMVGVVIFALGIPAMFDSLEQGDTLDNRVMVAGYVVMRVAMLAQWLRAARRCSGALRRTCLIYATTLAVAQLGWVLLIIVNFSIPVTVVMVLVMVGIELVGPVVGERNAPTPWHADHIAERYSLLAIIALGEGIVGGAVSLSAAVEEQGWDWQTWLIAITGVGLTVAMWWVYFLLPSAEVLEAERGKAFVWGYGHYLVFAAIVAVGAGLHVVAYYLEHEAHISELAAVLTVAIPVGVYVISIVLLTSYLVGRILPMYLGLGSVSLLVLVIAAVAAAMHAPVAICLVIVALAPVVAVVGYEARGYRLHAAALVDRAG</sequence>
<evidence type="ECO:0000313" key="2">
    <source>
        <dbReference type="EMBL" id="QXQ15677.1"/>
    </source>
</evidence>
<feature type="transmembrane region" description="Helical" evidence="1">
    <location>
        <begin position="240"/>
        <end position="260"/>
    </location>
</feature>
<keyword evidence="3" id="KW-1185">Reference proteome</keyword>
<accession>A0ABX8SFG4</accession>
<feature type="transmembrane region" description="Helical" evidence="1">
    <location>
        <begin position="342"/>
        <end position="359"/>
    </location>
</feature>
<evidence type="ECO:0000256" key="1">
    <source>
        <dbReference type="SAM" id="Phobius"/>
    </source>
</evidence>
<keyword evidence="1" id="KW-0472">Membrane</keyword>
<keyword evidence="1" id="KW-0812">Transmembrane</keyword>